<name>A0ACC2ST31_9FUNG</name>
<dbReference type="Proteomes" id="UP001165960">
    <property type="component" value="Unassembled WGS sequence"/>
</dbReference>
<proteinExistence type="predicted"/>
<organism evidence="1 2">
    <name type="scientific">Entomophthora muscae</name>
    <dbReference type="NCBI Taxonomy" id="34485"/>
    <lineage>
        <taxon>Eukaryota</taxon>
        <taxon>Fungi</taxon>
        <taxon>Fungi incertae sedis</taxon>
        <taxon>Zoopagomycota</taxon>
        <taxon>Entomophthoromycotina</taxon>
        <taxon>Entomophthoromycetes</taxon>
        <taxon>Entomophthorales</taxon>
        <taxon>Entomophthoraceae</taxon>
        <taxon>Entomophthora</taxon>
    </lineage>
</organism>
<evidence type="ECO:0000313" key="2">
    <source>
        <dbReference type="Proteomes" id="UP001165960"/>
    </source>
</evidence>
<protein>
    <submittedName>
        <fullName evidence="1">Uncharacterized protein</fullName>
    </submittedName>
</protein>
<accession>A0ACC2ST31</accession>
<comment type="caution">
    <text evidence="1">The sequence shown here is derived from an EMBL/GenBank/DDBJ whole genome shotgun (WGS) entry which is preliminary data.</text>
</comment>
<dbReference type="EMBL" id="QTSX02004339">
    <property type="protein sequence ID" value="KAJ9065557.1"/>
    <property type="molecule type" value="Genomic_DNA"/>
</dbReference>
<keyword evidence="2" id="KW-1185">Reference proteome</keyword>
<gene>
    <name evidence="1" type="ORF">DSO57_1018276</name>
</gene>
<sequence length="157" mass="17699">MEHYFCKFIPQVIHHTGLSLKILLGLNGKVFGHHGTSHLESWICPGLVIPGSEELQIIMFNLSPVPLDYEIVHCAGAVHKNADCLSQLPTIALVSSIADELYDKLLVDQSLWGEEPTKIQNVLKKLSVDIKVKDGQLFKLYKDNWLPYVRPSIRKTL</sequence>
<evidence type="ECO:0000313" key="1">
    <source>
        <dbReference type="EMBL" id="KAJ9065557.1"/>
    </source>
</evidence>
<reference evidence="1" key="1">
    <citation type="submission" date="2022-04" db="EMBL/GenBank/DDBJ databases">
        <title>Genome of the entomopathogenic fungus Entomophthora muscae.</title>
        <authorList>
            <person name="Elya C."/>
            <person name="Lovett B.R."/>
            <person name="Lee E."/>
            <person name="Macias A.M."/>
            <person name="Hajek A.E."/>
            <person name="De Bivort B.L."/>
            <person name="Kasson M.T."/>
            <person name="De Fine Licht H.H."/>
            <person name="Stajich J.E."/>
        </authorList>
    </citation>
    <scope>NUCLEOTIDE SEQUENCE</scope>
    <source>
        <strain evidence="1">Berkeley</strain>
    </source>
</reference>